<feature type="region of interest" description="Disordered" evidence="1">
    <location>
        <begin position="417"/>
        <end position="439"/>
    </location>
</feature>
<dbReference type="AlphaFoldDB" id="A0A0H5DRY7"/>
<accession>A0A0H5DRY7</accession>
<evidence type="ECO:0000313" key="2">
    <source>
        <dbReference type="EMBL" id="CRX39407.1"/>
    </source>
</evidence>
<protein>
    <submittedName>
        <fullName evidence="2">Uncharacterized protein</fullName>
    </submittedName>
</protein>
<organism evidence="2 3">
    <name type="scientific">Estrella lausannensis</name>
    <dbReference type="NCBI Taxonomy" id="483423"/>
    <lineage>
        <taxon>Bacteria</taxon>
        <taxon>Pseudomonadati</taxon>
        <taxon>Chlamydiota</taxon>
        <taxon>Chlamydiia</taxon>
        <taxon>Parachlamydiales</taxon>
        <taxon>Candidatus Criblamydiaceae</taxon>
        <taxon>Estrella</taxon>
    </lineage>
</organism>
<keyword evidence="3" id="KW-1185">Reference proteome</keyword>
<reference evidence="3" key="1">
    <citation type="submission" date="2015-06" db="EMBL/GenBank/DDBJ databases">
        <authorList>
            <person name="Bertelli C."/>
        </authorList>
    </citation>
    <scope>NUCLEOTIDE SEQUENCE [LARGE SCALE GENOMIC DNA]</scope>
    <source>
        <strain evidence="3">CRIB-30</strain>
    </source>
</reference>
<name>A0A0H5DRY7_9BACT</name>
<sequence length="745" mass="81994">MSLESAGAARSNAAVNFDRLAGAIEREAGVDRSTQAGAMEGRQVTVGLLGKDKPVKFEMMTNEMVQQFMKMNHEERQERIGMLQARLQEVKHNPNFSAKGQQANAKIQLAITVPMLVKQLKSEAKVNDFHEARAQEAQMKEASMKAIQQGKASAAKNANSLGDVAKSLGEKYMDEFAKVNMGRGSPDEKIKHFQELSARIDTQLNSPHVNMAPEGRKTLEQLKGVIGKTIELETNKKVMQQGKAKVAVNAEGLGTVAKALTEKYMEDFVKVKTGEGSPKEKIAEFEKLSARIQQQLDSGAPLGENGRAALDQMKQGIGQAIEQQKKLLPLEARMPTIKPPPLPSGEALHKAWNANIDKIVNSPDKSTEQKISELKSRSTLMKVGLQNWNKHNPDKAGEKATLQGDIERCESEIQKLISGGGKGGADVERQQAPERPKSKVLSDDDIAAQAYTAATSDPVGFKADAARDKLGNILYSSKPANEKLQLLHAKLEAIDDDMAVIKGLNKDADVKALQDVKQEFTTVIAKLKDEIYQSRKASMSAVVKGDIDFFVKDASTKTSQDMIGILNSANASGFGTNTLMRKYDADDAAIYDQGFTKAYCYLVEHSGEELLQPLTNIMSANNKVAEIRSELINQNLRVFYNNDNTVDPKSGEPLRAASKATENTDFRIVDDYNSSELSADQRQALGSAKEELLKLRNEIMPHVDALDKKDPVAQSFGGYPEININRMLREVRFLLGEISREEYRM</sequence>
<dbReference type="EMBL" id="CWGJ01000028">
    <property type="protein sequence ID" value="CRX39407.1"/>
    <property type="molecule type" value="Genomic_DNA"/>
</dbReference>
<evidence type="ECO:0000313" key="3">
    <source>
        <dbReference type="Proteomes" id="UP000220251"/>
    </source>
</evidence>
<proteinExistence type="predicted"/>
<dbReference type="RefSeq" id="WP_098039272.1">
    <property type="nucleotide sequence ID" value="NZ_CWGJ01000028.1"/>
</dbReference>
<evidence type="ECO:0000256" key="1">
    <source>
        <dbReference type="SAM" id="MobiDB-lite"/>
    </source>
</evidence>
<dbReference type="Proteomes" id="UP000220251">
    <property type="component" value="Unassembled WGS sequence"/>
</dbReference>
<feature type="compositionally biased region" description="Basic and acidic residues" evidence="1">
    <location>
        <begin position="425"/>
        <end position="439"/>
    </location>
</feature>
<gene>
    <name evidence="2" type="ORF">ELAC_2086</name>
</gene>